<dbReference type="AlphaFoldDB" id="A0A6I4HV23"/>
<accession>A0A6I4HV23</accession>
<protein>
    <submittedName>
        <fullName evidence="1">Uncharacterized protein</fullName>
    </submittedName>
</protein>
<keyword evidence="2" id="KW-1185">Reference proteome</keyword>
<organism evidence="1 2">
    <name type="scientific">Mucilaginibacter ginkgonis</name>
    <dbReference type="NCBI Taxonomy" id="2682091"/>
    <lineage>
        <taxon>Bacteria</taxon>
        <taxon>Pseudomonadati</taxon>
        <taxon>Bacteroidota</taxon>
        <taxon>Sphingobacteriia</taxon>
        <taxon>Sphingobacteriales</taxon>
        <taxon>Sphingobacteriaceae</taxon>
        <taxon>Mucilaginibacter</taxon>
    </lineage>
</organism>
<dbReference type="EMBL" id="CP066775">
    <property type="protein sequence ID" value="QQL50011.1"/>
    <property type="molecule type" value="Genomic_DNA"/>
</dbReference>
<sequence length="218" mass="24649">MKIILFLFAVSVLVINNKVASAQVMRDGNNKTILTKDADVEGSRYLNDKWALGSVSTANGKKLENVYLKYDVYENKLIFKTENSDDEQTFADLVKSFTFKGPPVRNFSNDFPAVAGQKSNVYYEVLSTGKKSLLKSYGKELSEIKTYGSSETVKKFEESESYYVFADGKMLPVKKNKASMLATLSDKSDKIDQFLKAVNLNFKNDDDLKKFFDFYNGL</sequence>
<evidence type="ECO:0000313" key="1">
    <source>
        <dbReference type="EMBL" id="QQL50011.1"/>
    </source>
</evidence>
<proteinExistence type="predicted"/>
<reference evidence="1 2" key="1">
    <citation type="submission" date="2020-12" db="EMBL/GenBank/DDBJ databases">
        <title>HMF7856_wgs.fasta genome submission.</title>
        <authorList>
            <person name="Kang H."/>
            <person name="Kim H."/>
            <person name="Joh K."/>
        </authorList>
    </citation>
    <scope>NUCLEOTIDE SEQUENCE [LARGE SCALE GENOMIC DNA]</scope>
    <source>
        <strain evidence="1 2">HMF7856</strain>
    </source>
</reference>
<dbReference type="RefSeq" id="WP_157523284.1">
    <property type="nucleotide sequence ID" value="NZ_CP066775.1"/>
</dbReference>
<name>A0A6I4HV23_9SPHI</name>
<evidence type="ECO:0000313" key="2">
    <source>
        <dbReference type="Proteomes" id="UP000429232"/>
    </source>
</evidence>
<gene>
    <name evidence="1" type="ORF">GO620_000745</name>
</gene>
<dbReference type="Proteomes" id="UP000429232">
    <property type="component" value="Chromosome"/>
</dbReference>
<dbReference type="KEGG" id="mgik:GO620_000745"/>